<accession>A0ABU7BP19</accession>
<evidence type="ECO:0000256" key="2">
    <source>
        <dbReference type="SAM" id="SignalP"/>
    </source>
</evidence>
<evidence type="ECO:0000313" key="4">
    <source>
        <dbReference type="Proteomes" id="UP001345963"/>
    </source>
</evidence>
<dbReference type="EMBL" id="JAHUTI010059694">
    <property type="protein sequence ID" value="MED6251308.1"/>
    <property type="molecule type" value="Genomic_DNA"/>
</dbReference>
<feature type="signal peptide" evidence="2">
    <location>
        <begin position="1"/>
        <end position="24"/>
    </location>
</feature>
<organism evidence="3 4">
    <name type="scientific">Ataeniobius toweri</name>
    <dbReference type="NCBI Taxonomy" id="208326"/>
    <lineage>
        <taxon>Eukaryota</taxon>
        <taxon>Metazoa</taxon>
        <taxon>Chordata</taxon>
        <taxon>Craniata</taxon>
        <taxon>Vertebrata</taxon>
        <taxon>Euteleostomi</taxon>
        <taxon>Actinopterygii</taxon>
        <taxon>Neopterygii</taxon>
        <taxon>Teleostei</taxon>
        <taxon>Neoteleostei</taxon>
        <taxon>Acanthomorphata</taxon>
        <taxon>Ovalentaria</taxon>
        <taxon>Atherinomorphae</taxon>
        <taxon>Cyprinodontiformes</taxon>
        <taxon>Goodeidae</taxon>
        <taxon>Ataeniobius</taxon>
    </lineage>
</organism>
<feature type="coiled-coil region" evidence="1">
    <location>
        <begin position="57"/>
        <end position="84"/>
    </location>
</feature>
<keyword evidence="1" id="KW-0175">Coiled coil</keyword>
<feature type="chain" id="PRO_5045058045" evidence="2">
    <location>
        <begin position="25"/>
        <end position="179"/>
    </location>
</feature>
<evidence type="ECO:0000256" key="1">
    <source>
        <dbReference type="SAM" id="Coils"/>
    </source>
</evidence>
<keyword evidence="2" id="KW-0732">Signal</keyword>
<name>A0ABU7BP19_9TELE</name>
<sequence>MSNLQILSLFSVLLSLGLLMVIMGQYKEKEVLQQSNEQLTKSKQMAYNKLQHEIDFKRSLQDLKTKGEQVLKDLEAELAKLTTQLEGKTPEISACQEQLTGILSLCRDFSGTPFASAGLREKVKPGVNEVCEWLFVLYVSVLSYDGLVTCPGCTPPPTHRLLEIATSFPTTHYGISGRK</sequence>
<dbReference type="Proteomes" id="UP001345963">
    <property type="component" value="Unassembled WGS sequence"/>
</dbReference>
<protein>
    <submittedName>
        <fullName evidence="3">Uncharacterized protein</fullName>
    </submittedName>
</protein>
<evidence type="ECO:0000313" key="3">
    <source>
        <dbReference type="EMBL" id="MED6251308.1"/>
    </source>
</evidence>
<proteinExistence type="predicted"/>
<gene>
    <name evidence="3" type="ORF">ATANTOWER_027804</name>
</gene>
<keyword evidence="4" id="KW-1185">Reference proteome</keyword>
<comment type="caution">
    <text evidence="3">The sequence shown here is derived from an EMBL/GenBank/DDBJ whole genome shotgun (WGS) entry which is preliminary data.</text>
</comment>
<reference evidence="3 4" key="1">
    <citation type="submission" date="2021-07" db="EMBL/GenBank/DDBJ databases">
        <authorList>
            <person name="Palmer J.M."/>
        </authorList>
    </citation>
    <scope>NUCLEOTIDE SEQUENCE [LARGE SCALE GENOMIC DNA]</scope>
    <source>
        <strain evidence="3 4">AT_MEX2019</strain>
        <tissue evidence="3">Muscle</tissue>
    </source>
</reference>